<feature type="transmembrane region" description="Helical" evidence="1">
    <location>
        <begin position="82"/>
        <end position="101"/>
    </location>
</feature>
<evidence type="ECO:0000313" key="4">
    <source>
        <dbReference type="Proteomes" id="UP000218267"/>
    </source>
</evidence>
<proteinExistence type="predicted"/>
<feature type="domain" description="Putative zinc-finger" evidence="2">
    <location>
        <begin position="9"/>
        <end position="35"/>
    </location>
</feature>
<evidence type="ECO:0000313" key="3">
    <source>
        <dbReference type="EMBL" id="BAX81645.1"/>
    </source>
</evidence>
<dbReference type="OrthoDB" id="1120865at2"/>
<dbReference type="InterPro" id="IPR027383">
    <property type="entry name" value="Znf_put"/>
</dbReference>
<keyword evidence="4" id="KW-1185">Reference proteome</keyword>
<dbReference type="RefSeq" id="WP_096431237.1">
    <property type="nucleotide sequence ID" value="NZ_AP018042.1"/>
</dbReference>
<dbReference type="KEGG" id="mbas:ALGA_3347"/>
<sequence>MNCINDEFIQRYIDGELDVAENLILQDHIESCVACEAKLIRQVKIVAGIKEAIGNFVDENIEIPEFKFTPKRGYKKSIVRKMFYDLSAASAILIFVGIQMFQEKDVQTELMIRYQFESEYDANLPITEQEMSFDFFDENGKIIE</sequence>
<name>A0A1Y1CMR4_9BACT</name>
<dbReference type="AlphaFoldDB" id="A0A1Y1CMR4"/>
<evidence type="ECO:0000256" key="1">
    <source>
        <dbReference type="SAM" id="Phobius"/>
    </source>
</evidence>
<dbReference type="EMBL" id="AP018042">
    <property type="protein sequence ID" value="BAX81645.1"/>
    <property type="molecule type" value="Genomic_DNA"/>
</dbReference>
<keyword evidence="1" id="KW-0812">Transmembrane</keyword>
<keyword evidence="1" id="KW-1133">Transmembrane helix</keyword>
<dbReference type="Proteomes" id="UP000218267">
    <property type="component" value="Chromosome"/>
</dbReference>
<keyword evidence="1" id="KW-0472">Membrane</keyword>
<gene>
    <name evidence="3" type="ORF">ALGA_3347</name>
</gene>
<accession>A0A1Y1CMR4</accession>
<dbReference type="Pfam" id="PF13490">
    <property type="entry name" value="zf-HC2"/>
    <property type="match status" value="1"/>
</dbReference>
<organism evidence="3 4">
    <name type="scientific">Labilibaculum antarcticum</name>
    <dbReference type="NCBI Taxonomy" id="1717717"/>
    <lineage>
        <taxon>Bacteria</taxon>
        <taxon>Pseudomonadati</taxon>
        <taxon>Bacteroidota</taxon>
        <taxon>Bacteroidia</taxon>
        <taxon>Marinilabiliales</taxon>
        <taxon>Marinifilaceae</taxon>
        <taxon>Labilibaculum</taxon>
    </lineage>
</organism>
<protein>
    <recommendedName>
        <fullName evidence="2">Putative zinc-finger domain-containing protein</fullName>
    </recommendedName>
</protein>
<reference evidence="4" key="2">
    <citation type="journal article" date="2020" name="Antonie Van Leeuwenhoek">
        <title>Labilibaculum antarcticum sp. nov., a novel facultative anaerobic, psychrotorelant bacterium isolated from marine sediment of Antarctica.</title>
        <authorList>
            <person name="Watanabe M."/>
            <person name="Kojima H."/>
            <person name="Fukui M."/>
        </authorList>
    </citation>
    <scope>NUCLEOTIDE SEQUENCE [LARGE SCALE GENOMIC DNA]</scope>
    <source>
        <strain evidence="4">SPP2</strain>
    </source>
</reference>
<reference evidence="3 4" key="1">
    <citation type="journal article" date="2018" name="Mar. Genomics">
        <title>Complete genome sequence of Marinifilaceae bacterium strain SPP2, isolated from the Antarctic marine sediment.</title>
        <authorList>
            <person name="Watanabe M."/>
            <person name="Kojima H."/>
            <person name="Fukui M."/>
        </authorList>
    </citation>
    <scope>NUCLEOTIDE SEQUENCE [LARGE SCALE GENOMIC DNA]</scope>
    <source>
        <strain evidence="3 4">SPP2</strain>
    </source>
</reference>
<evidence type="ECO:0000259" key="2">
    <source>
        <dbReference type="Pfam" id="PF13490"/>
    </source>
</evidence>